<dbReference type="EMBL" id="JBHUHT010000010">
    <property type="protein sequence ID" value="MFD2095870.1"/>
    <property type="molecule type" value="Genomic_DNA"/>
</dbReference>
<keyword evidence="5 7" id="KW-1133">Transmembrane helix</keyword>
<organism evidence="8 9">
    <name type="scientific">Corallincola platygyrae</name>
    <dbReference type="NCBI Taxonomy" id="1193278"/>
    <lineage>
        <taxon>Bacteria</taxon>
        <taxon>Pseudomonadati</taxon>
        <taxon>Pseudomonadota</taxon>
        <taxon>Gammaproteobacteria</taxon>
        <taxon>Alteromonadales</taxon>
        <taxon>Psychromonadaceae</taxon>
        <taxon>Corallincola</taxon>
    </lineage>
</organism>
<feature type="transmembrane region" description="Helical" evidence="7">
    <location>
        <begin position="6"/>
        <end position="28"/>
    </location>
</feature>
<sequence length="214" mass="23261">MSIETLSLFVAVSLGLLLVPGPLVMLTIDTACKYRTAGALWLALGSATSGLLKAIAAMAGVASLLTMFPIALTLLQAIGAVYLLWLALQIFREFSNSPQLNGELSDELKQLPVKLLFVRGLTTALANPKGILFFAALFPQFINANDSLWQQSLVLMAIFSSLELIVMLAYAAITTRVSTAFSGNRAWFDVVRWVTPLVLISASGAMWWDIWNSY</sequence>
<dbReference type="RefSeq" id="WP_345340729.1">
    <property type="nucleotide sequence ID" value="NZ_BAABLI010000016.1"/>
</dbReference>
<keyword evidence="9" id="KW-1185">Reference proteome</keyword>
<protein>
    <submittedName>
        <fullName evidence="8">LysE family translocator</fullName>
    </submittedName>
</protein>
<feature type="transmembrane region" description="Helical" evidence="7">
    <location>
        <begin position="153"/>
        <end position="173"/>
    </location>
</feature>
<evidence type="ECO:0000256" key="2">
    <source>
        <dbReference type="ARBA" id="ARBA00007928"/>
    </source>
</evidence>
<dbReference type="InterPro" id="IPR001123">
    <property type="entry name" value="LeuE-type"/>
</dbReference>
<comment type="subcellular location">
    <subcellularLocation>
        <location evidence="1">Cell membrane</location>
        <topology evidence="1">Multi-pass membrane protein</topology>
    </subcellularLocation>
</comment>
<dbReference type="Proteomes" id="UP001597380">
    <property type="component" value="Unassembled WGS sequence"/>
</dbReference>
<dbReference type="PANTHER" id="PTHR30086:SF14">
    <property type="entry name" value="HOMOSERINE_HOMOSERINE LACTONE EFFLUX PROTEIN"/>
    <property type="match status" value="1"/>
</dbReference>
<dbReference type="PANTHER" id="PTHR30086">
    <property type="entry name" value="ARGININE EXPORTER PROTEIN ARGO"/>
    <property type="match status" value="1"/>
</dbReference>
<evidence type="ECO:0000256" key="4">
    <source>
        <dbReference type="ARBA" id="ARBA00022692"/>
    </source>
</evidence>
<feature type="transmembrane region" description="Helical" evidence="7">
    <location>
        <begin position="67"/>
        <end position="88"/>
    </location>
</feature>
<evidence type="ECO:0000256" key="1">
    <source>
        <dbReference type="ARBA" id="ARBA00004651"/>
    </source>
</evidence>
<dbReference type="Pfam" id="PF01810">
    <property type="entry name" value="LysE"/>
    <property type="match status" value="1"/>
</dbReference>
<evidence type="ECO:0000256" key="3">
    <source>
        <dbReference type="ARBA" id="ARBA00022475"/>
    </source>
</evidence>
<comment type="caution">
    <text evidence="8">The sequence shown here is derived from an EMBL/GenBank/DDBJ whole genome shotgun (WGS) entry which is preliminary data.</text>
</comment>
<keyword evidence="6 7" id="KW-0472">Membrane</keyword>
<gene>
    <name evidence="8" type="ORF">ACFSJ3_07725</name>
</gene>
<evidence type="ECO:0000256" key="7">
    <source>
        <dbReference type="SAM" id="Phobius"/>
    </source>
</evidence>
<evidence type="ECO:0000313" key="9">
    <source>
        <dbReference type="Proteomes" id="UP001597380"/>
    </source>
</evidence>
<reference evidence="9" key="1">
    <citation type="journal article" date="2019" name="Int. J. Syst. Evol. Microbiol.">
        <title>The Global Catalogue of Microorganisms (GCM) 10K type strain sequencing project: providing services to taxonomists for standard genome sequencing and annotation.</title>
        <authorList>
            <consortium name="The Broad Institute Genomics Platform"/>
            <consortium name="The Broad Institute Genome Sequencing Center for Infectious Disease"/>
            <person name="Wu L."/>
            <person name="Ma J."/>
        </authorList>
    </citation>
    <scope>NUCLEOTIDE SEQUENCE [LARGE SCALE GENOMIC DNA]</scope>
    <source>
        <strain evidence="9">CGMCC 1.10992</strain>
    </source>
</reference>
<feature type="transmembrane region" description="Helical" evidence="7">
    <location>
        <begin position="40"/>
        <end position="61"/>
    </location>
</feature>
<proteinExistence type="inferred from homology"/>
<name>A0ABW4XKV6_9GAMM</name>
<comment type="similarity">
    <text evidence="2">Belongs to the Rht family.</text>
</comment>
<evidence type="ECO:0000256" key="5">
    <source>
        <dbReference type="ARBA" id="ARBA00022989"/>
    </source>
</evidence>
<feature type="transmembrane region" description="Helical" evidence="7">
    <location>
        <begin position="193"/>
        <end position="211"/>
    </location>
</feature>
<keyword evidence="3" id="KW-1003">Cell membrane</keyword>
<evidence type="ECO:0000313" key="8">
    <source>
        <dbReference type="EMBL" id="MFD2095870.1"/>
    </source>
</evidence>
<accession>A0ABW4XKV6</accession>
<evidence type="ECO:0000256" key="6">
    <source>
        <dbReference type="ARBA" id="ARBA00023136"/>
    </source>
</evidence>
<keyword evidence="4 7" id="KW-0812">Transmembrane</keyword>